<keyword evidence="1" id="KW-0805">Transcription regulation</keyword>
<reference evidence="5 6" key="1">
    <citation type="journal article" date="2011" name="Science">
        <title>The ecoresponsive genome of Daphnia pulex.</title>
        <authorList>
            <person name="Colbourne J.K."/>
            <person name="Pfrender M.E."/>
            <person name="Gilbert D."/>
            <person name="Thomas W.K."/>
            <person name="Tucker A."/>
            <person name="Oakley T.H."/>
            <person name="Tokishita S."/>
            <person name="Aerts A."/>
            <person name="Arnold G.J."/>
            <person name="Basu M.K."/>
            <person name="Bauer D.J."/>
            <person name="Caceres C.E."/>
            <person name="Carmel L."/>
            <person name="Casola C."/>
            <person name="Choi J.H."/>
            <person name="Detter J.C."/>
            <person name="Dong Q."/>
            <person name="Dusheyko S."/>
            <person name="Eads B.D."/>
            <person name="Frohlich T."/>
            <person name="Geiler-Samerotte K.A."/>
            <person name="Gerlach D."/>
            <person name="Hatcher P."/>
            <person name="Jogdeo S."/>
            <person name="Krijgsveld J."/>
            <person name="Kriventseva E.V."/>
            <person name="Kultz D."/>
            <person name="Laforsch C."/>
            <person name="Lindquist E."/>
            <person name="Lopez J."/>
            <person name="Manak J.R."/>
            <person name="Muller J."/>
            <person name="Pangilinan J."/>
            <person name="Patwardhan R.P."/>
            <person name="Pitluck S."/>
            <person name="Pritham E.J."/>
            <person name="Rechtsteiner A."/>
            <person name="Rho M."/>
            <person name="Rogozin I.B."/>
            <person name="Sakarya O."/>
            <person name="Salamov A."/>
            <person name="Schaack S."/>
            <person name="Shapiro H."/>
            <person name="Shiga Y."/>
            <person name="Skalitzky C."/>
            <person name="Smith Z."/>
            <person name="Souvorov A."/>
            <person name="Sung W."/>
            <person name="Tang Z."/>
            <person name="Tsuchiya D."/>
            <person name="Tu H."/>
            <person name="Vos H."/>
            <person name="Wang M."/>
            <person name="Wolf Y.I."/>
            <person name="Yamagata H."/>
            <person name="Yamada T."/>
            <person name="Ye Y."/>
            <person name="Shaw J.R."/>
            <person name="Andrews J."/>
            <person name="Crease T.J."/>
            <person name="Tang H."/>
            <person name="Lucas S.M."/>
            <person name="Robertson H.M."/>
            <person name="Bork P."/>
            <person name="Koonin E.V."/>
            <person name="Zdobnov E.M."/>
            <person name="Grigoriev I.V."/>
            <person name="Lynch M."/>
            <person name="Boore J.L."/>
        </authorList>
    </citation>
    <scope>NUCLEOTIDE SEQUENCE [LARGE SCALE GENOMIC DNA]</scope>
</reference>
<evidence type="ECO:0000313" key="6">
    <source>
        <dbReference type="Proteomes" id="UP000000305"/>
    </source>
</evidence>
<keyword evidence="3" id="KW-0539">Nucleus</keyword>
<dbReference type="GO" id="GO:0000981">
    <property type="term" value="F:DNA-binding transcription factor activity, RNA polymerase II-specific"/>
    <property type="evidence" value="ECO:0000318"/>
    <property type="project" value="GO_Central"/>
</dbReference>
<dbReference type="PANTHER" id="PTHR10237">
    <property type="entry name" value="DEFORMED EPIDERMAL AUTOREGULATORY FACTOR 1 HOMOLOG SUPPRESSIN"/>
    <property type="match status" value="1"/>
</dbReference>
<dbReference type="PhylomeDB" id="E9HCJ9"/>
<evidence type="ECO:0000313" key="5">
    <source>
        <dbReference type="EMBL" id="EFX70566.1"/>
    </source>
</evidence>
<dbReference type="PANTHER" id="PTHR10237:SF1">
    <property type="entry name" value="DEFORMED EPIDERMAL AUTOREGULATORY FACTOR 1 HOMOLOG"/>
    <property type="match status" value="1"/>
</dbReference>
<dbReference type="HOGENOM" id="CLU_369735_0_0_1"/>
<dbReference type="AlphaFoldDB" id="E9HCJ9"/>
<dbReference type="OrthoDB" id="2519255at2759"/>
<dbReference type="GO" id="GO:0005634">
    <property type="term" value="C:nucleus"/>
    <property type="evidence" value="ECO:0000318"/>
    <property type="project" value="GO_Central"/>
</dbReference>
<evidence type="ECO:0000256" key="1">
    <source>
        <dbReference type="ARBA" id="ARBA00023015"/>
    </source>
</evidence>
<evidence type="ECO:0000256" key="2">
    <source>
        <dbReference type="ARBA" id="ARBA00023163"/>
    </source>
</evidence>
<dbReference type="InterPro" id="IPR024119">
    <property type="entry name" value="TF_DEAF-1"/>
</dbReference>
<organism evidence="5 6">
    <name type="scientific">Daphnia pulex</name>
    <name type="common">Water flea</name>
    <dbReference type="NCBI Taxonomy" id="6669"/>
    <lineage>
        <taxon>Eukaryota</taxon>
        <taxon>Metazoa</taxon>
        <taxon>Ecdysozoa</taxon>
        <taxon>Arthropoda</taxon>
        <taxon>Crustacea</taxon>
        <taxon>Branchiopoda</taxon>
        <taxon>Diplostraca</taxon>
        <taxon>Cladocera</taxon>
        <taxon>Anomopoda</taxon>
        <taxon>Daphniidae</taxon>
        <taxon>Daphnia</taxon>
    </lineage>
</organism>
<proteinExistence type="predicted"/>
<dbReference type="Proteomes" id="UP000000305">
    <property type="component" value="Unassembled WGS sequence"/>
</dbReference>
<sequence length="753" mass="85146">MDWPEVTRKRFLSVIKDLLDNKLPDEVVIPKRTDIEMFMALWETWQSVSSTTVFESEILLKKVQKQRKELLLRPSCNSNPEDLAETKAVALKKLVEGLQVGSVDLENSVWEIIHEEARSCFNKGSCRLQKDVSIVCVNPTLLDSTTLNWGPTLCRSLPFDGYLPLTEEELNTSHENGILLRSCQKILKTLVHSYRSRAGFIKVFFHLGDALEFCYTDTNKFDVIDSTIFVEGTGLGNLIMACSQRMSDKPGSMFLTEIVTDSFECASAVKELIEKSLCAPLSLIPTIYGLRLVNHVELGDASHHLCWQKVAPFQNITMGSSPVIKKCLEKLAEKCYCVSFPYHEDMEQAEGWELLVYTPLTFVYVCSSMFHRLGNGPWLQDVFKLKHSFCFDLTKRTLTDWMQGKKITKYLSRVKLNPLDKTAAHTKLTGANMLRLILLPKTFVSEFLNKMKKGWVDVSTPLVHFIDNFQLQVNRPAIGIKEICVSFFLIPNHGLKKTHTAIVVDPQFLKHYFTLGSMESMQEEELNLPYPFEISNAQLPSSNTQMKVLSCIETEDQYALDIELEVSSDISKYSKQYTFSRSTLKRKSSVRHDAPIQKKSRPEVVLSNVSGGPSTAASAAEDEAAVPAPLIRKGRTLHEYVMKWFQTTKMLVEKQIAYLPTDCKIIAESSSIKCLKCDVILKTGVDEYGGWKISHFVGHHLPRFHKIAPEPQETNSHEPVTDPTRVLNTVPCTVPAPITNNEATTANLINQNF</sequence>
<gene>
    <name evidence="5" type="ORF">DAPPUDRAFT_112581</name>
</gene>
<keyword evidence="2" id="KW-0804">Transcription</keyword>
<dbReference type="KEGG" id="dpx:DAPPUDRAFT_112581"/>
<dbReference type="EMBL" id="GL732620">
    <property type="protein sequence ID" value="EFX70566.1"/>
    <property type="molecule type" value="Genomic_DNA"/>
</dbReference>
<feature type="compositionally biased region" description="Basic and acidic residues" evidence="4">
    <location>
        <begin position="590"/>
        <end position="602"/>
    </location>
</feature>
<accession>E9HCJ9</accession>
<keyword evidence="6" id="KW-1185">Reference proteome</keyword>
<feature type="region of interest" description="Disordered" evidence="4">
    <location>
        <begin position="590"/>
        <end position="622"/>
    </location>
</feature>
<name>E9HCJ9_DAPPU</name>
<evidence type="ECO:0000256" key="4">
    <source>
        <dbReference type="SAM" id="MobiDB-lite"/>
    </source>
</evidence>
<protein>
    <submittedName>
        <fullName evidence="5">Uncharacterized protein</fullName>
    </submittedName>
</protein>
<dbReference type="InParanoid" id="E9HCJ9"/>
<evidence type="ECO:0000256" key="3">
    <source>
        <dbReference type="ARBA" id="ARBA00023242"/>
    </source>
</evidence>
<dbReference type="GO" id="GO:0006357">
    <property type="term" value="P:regulation of transcription by RNA polymerase II"/>
    <property type="evidence" value="ECO:0000318"/>
    <property type="project" value="GO_Central"/>
</dbReference>